<comment type="caution">
    <text evidence="1">The sequence shown here is derived from an EMBL/GenBank/DDBJ whole genome shotgun (WGS) entry which is preliminary data.</text>
</comment>
<organism evidence="1 2">
    <name type="scientific">Niabella pedocola</name>
    <dbReference type="NCBI Taxonomy" id="1752077"/>
    <lineage>
        <taxon>Bacteria</taxon>
        <taxon>Pseudomonadati</taxon>
        <taxon>Bacteroidota</taxon>
        <taxon>Chitinophagia</taxon>
        <taxon>Chitinophagales</taxon>
        <taxon>Chitinophagaceae</taxon>
        <taxon>Niabella</taxon>
    </lineage>
</organism>
<keyword evidence="2" id="KW-1185">Reference proteome</keyword>
<reference evidence="1 2" key="1">
    <citation type="submission" date="2021-11" db="EMBL/GenBank/DDBJ databases">
        <title>Genomic of Niabella pedocola.</title>
        <authorList>
            <person name="Wu T."/>
        </authorList>
    </citation>
    <scope>NUCLEOTIDE SEQUENCE [LARGE SCALE GENOMIC DNA]</scope>
    <source>
        <strain evidence="1 2">JCM 31011</strain>
    </source>
</reference>
<evidence type="ECO:0000313" key="2">
    <source>
        <dbReference type="Proteomes" id="UP001199816"/>
    </source>
</evidence>
<evidence type="ECO:0000313" key="1">
    <source>
        <dbReference type="EMBL" id="MCD2423391.1"/>
    </source>
</evidence>
<dbReference type="RefSeq" id="WP_231004654.1">
    <property type="nucleotide sequence ID" value="NZ_JAJNEC010000005.1"/>
</dbReference>
<dbReference type="PROSITE" id="PS51257">
    <property type="entry name" value="PROKAR_LIPOPROTEIN"/>
    <property type="match status" value="1"/>
</dbReference>
<dbReference type="Pfam" id="PF16398">
    <property type="entry name" value="DUF5007"/>
    <property type="match status" value="1"/>
</dbReference>
<protein>
    <submittedName>
        <fullName evidence="1">DUF5007 domain-containing protein</fullName>
    </submittedName>
</protein>
<dbReference type="Proteomes" id="UP001199816">
    <property type="component" value="Unassembled WGS sequence"/>
</dbReference>
<name>A0ABS8PQR4_9BACT</name>
<dbReference type="InterPro" id="IPR032173">
    <property type="entry name" value="DUF5007"/>
</dbReference>
<sequence>MKRFCLKAMLLLSVAGLQGCYKKYLPTDRDAFDLSSQFTTTVYQPFLGRTTLFQNNFKDEFSSKPLNFRIFNIRTYDGGAAPELQKPFPVLVWTEPYTGKETSLAEIEAKRKMEEHPVFEIRDHSGEFIMWQSATSNIVRAQPDSGYVFDVEVSNKGGRKIVEGLRLLPFRELEYEPNKADIITGNVTNEALHPLSVSGMIGDSTESAINSGDIDITFHKASNTGSSLTFRFLDANNQLINPAKFNLTKWATLVHGFNMQQTSTYVKYDVAYPIPLVKRPTAYTNEDGSYAHLTFEYERLGFGGIRQVANMRFDFGIYTSGTWEIIFAFKKETPKFSND</sequence>
<gene>
    <name evidence="1" type="ORF">LQ567_11510</name>
</gene>
<proteinExistence type="predicted"/>
<accession>A0ABS8PQR4</accession>
<dbReference type="EMBL" id="JAJNEC010000005">
    <property type="protein sequence ID" value="MCD2423391.1"/>
    <property type="molecule type" value="Genomic_DNA"/>
</dbReference>